<dbReference type="Proteomes" id="UP001597521">
    <property type="component" value="Unassembled WGS sequence"/>
</dbReference>
<dbReference type="EMBL" id="JBHUNP010000001">
    <property type="protein sequence ID" value="MFD2646829.1"/>
    <property type="molecule type" value="Genomic_DNA"/>
</dbReference>
<accession>A0ABW5QGS8</accession>
<reference evidence="3" key="1">
    <citation type="journal article" date="2019" name="Int. J. Syst. Evol. Microbiol.">
        <title>The Global Catalogue of Microorganisms (GCM) 10K type strain sequencing project: providing services to taxonomists for standard genome sequencing and annotation.</title>
        <authorList>
            <consortium name="The Broad Institute Genomics Platform"/>
            <consortium name="The Broad Institute Genome Sequencing Center for Infectious Disease"/>
            <person name="Wu L."/>
            <person name="Ma J."/>
        </authorList>
    </citation>
    <scope>NUCLEOTIDE SEQUENCE [LARGE SCALE GENOMIC DNA]</scope>
    <source>
        <strain evidence="3">CCM 7427</strain>
    </source>
</reference>
<evidence type="ECO:0000313" key="3">
    <source>
        <dbReference type="Proteomes" id="UP001597521"/>
    </source>
</evidence>
<feature type="region of interest" description="Disordered" evidence="1">
    <location>
        <begin position="23"/>
        <end position="59"/>
    </location>
</feature>
<evidence type="ECO:0000256" key="1">
    <source>
        <dbReference type="SAM" id="MobiDB-lite"/>
    </source>
</evidence>
<comment type="caution">
    <text evidence="2">The sequence shown here is derived from an EMBL/GenBank/DDBJ whole genome shotgun (WGS) entry which is preliminary data.</text>
</comment>
<organism evidence="2 3">
    <name type="scientific">Devosia albogilva</name>
    <dbReference type="NCBI Taxonomy" id="429726"/>
    <lineage>
        <taxon>Bacteria</taxon>
        <taxon>Pseudomonadati</taxon>
        <taxon>Pseudomonadota</taxon>
        <taxon>Alphaproteobacteria</taxon>
        <taxon>Hyphomicrobiales</taxon>
        <taxon>Devosiaceae</taxon>
        <taxon>Devosia</taxon>
    </lineage>
</organism>
<sequence>MIPASYVFKGYYHDHWEEPAAIHQTRTGTSGRRGGTLIPHTWFSRPRLTGPRPASLIHT</sequence>
<keyword evidence="3" id="KW-1185">Reference proteome</keyword>
<evidence type="ECO:0000313" key="2">
    <source>
        <dbReference type="EMBL" id="MFD2646829.1"/>
    </source>
</evidence>
<dbReference type="RefSeq" id="WP_386831769.1">
    <property type="nucleotide sequence ID" value="NZ_JBHUNP010000001.1"/>
</dbReference>
<protein>
    <submittedName>
        <fullName evidence="2">Uncharacterized protein</fullName>
    </submittedName>
</protein>
<proteinExistence type="predicted"/>
<name>A0ABW5QGS8_9HYPH</name>
<gene>
    <name evidence="2" type="ORF">ACFSX5_03365</name>
</gene>